<dbReference type="RefSeq" id="WP_144727511.1">
    <property type="nucleotide sequence ID" value="NZ_CAWOWR010000116.1"/>
</dbReference>
<protein>
    <submittedName>
        <fullName evidence="1">Uncharacterized protein</fullName>
    </submittedName>
</protein>
<evidence type="ECO:0000313" key="1">
    <source>
        <dbReference type="EMBL" id="TVU70002.1"/>
    </source>
</evidence>
<dbReference type="EMBL" id="VNFH01000006">
    <property type="protein sequence ID" value="TVU70002.1"/>
    <property type="molecule type" value="Genomic_DNA"/>
</dbReference>
<name>A0A558HLK2_9GAMM</name>
<organism evidence="1 2">
    <name type="scientific">Cobetia crustatorum</name>
    <dbReference type="NCBI Taxonomy" id="553385"/>
    <lineage>
        <taxon>Bacteria</taxon>
        <taxon>Pseudomonadati</taxon>
        <taxon>Pseudomonadota</taxon>
        <taxon>Gammaproteobacteria</taxon>
        <taxon>Oceanospirillales</taxon>
        <taxon>Halomonadaceae</taxon>
        <taxon>Cobetia</taxon>
    </lineage>
</organism>
<gene>
    <name evidence="1" type="ORF">FQP86_09285</name>
</gene>
<evidence type="ECO:0000313" key="2">
    <source>
        <dbReference type="Proteomes" id="UP000319941"/>
    </source>
</evidence>
<dbReference type="OrthoDB" id="5756874at2"/>
<dbReference type="STRING" id="553385.GCA_000591415_02797"/>
<proteinExistence type="predicted"/>
<reference evidence="1 2" key="1">
    <citation type="submission" date="2019-07" db="EMBL/GenBank/DDBJ databases">
        <title>Diversity of Bacteria from Kongsfjorden, Arctic.</title>
        <authorList>
            <person name="Yu Y."/>
        </authorList>
    </citation>
    <scope>NUCLEOTIDE SEQUENCE [LARGE SCALE GENOMIC DNA]</scope>
    <source>
        <strain evidence="1 2">SM1923</strain>
    </source>
</reference>
<dbReference type="AlphaFoldDB" id="A0A558HLK2"/>
<sequence length="243" mass="26448">MINLNKPDQTATIDLTKGSSDLLVRAQWVDNGDDKDNDDLDLRCSILMPDEQMYLIDGAYPCSLDDVPYARHHGDVQGASTEMPGEEQITVARDIAKRMGGPVALCFSVYSAVANGAVAVATLKPRMKMSFGSQEVVCDYDFTQNADANVDGVYTYIIGYAIVTEDEVILAPSGKTSRPGQEETAWPAWHGTSIDVDISGPAVFKGAQANYAAKYNAKKRIERHFANVPQQATKKGLFGKLFS</sequence>
<dbReference type="Proteomes" id="UP000319941">
    <property type="component" value="Unassembled WGS sequence"/>
</dbReference>
<comment type="caution">
    <text evidence="1">The sequence shown here is derived from an EMBL/GenBank/DDBJ whole genome shotgun (WGS) entry which is preliminary data.</text>
</comment>
<keyword evidence="2" id="KW-1185">Reference proteome</keyword>
<accession>A0A558HLK2</accession>